<dbReference type="SUPFAM" id="SSF53474">
    <property type="entry name" value="alpha/beta-Hydrolases"/>
    <property type="match status" value="1"/>
</dbReference>
<dbReference type="EC" id="3.1.1.-" evidence="3"/>
<evidence type="ECO:0000256" key="2">
    <source>
        <dbReference type="ARBA" id="ARBA00022801"/>
    </source>
</evidence>
<comment type="caution">
    <text evidence="5">The sequence shown here is derived from an EMBL/GenBank/DDBJ whole genome shotgun (WGS) entry which is preliminary data.</text>
</comment>
<evidence type="ECO:0000259" key="4">
    <source>
        <dbReference type="Pfam" id="PF00135"/>
    </source>
</evidence>
<comment type="similarity">
    <text evidence="1 3">Belongs to the type-B carboxylesterase/lipase family.</text>
</comment>
<dbReference type="InterPro" id="IPR050309">
    <property type="entry name" value="Type-B_Carboxylest/Lipase"/>
</dbReference>
<sequence>MPLDAERVISVPAGSITALQVGGLLRATGIPYATAGRWEMPRLLPPRRISATRPSRACPQLPVPRLEATLPGAFAGLDFDENCLELSITSPVDGKHLPVIVWLHGGSYESGAADMAVFDPSILVAEQQVVVVAVSFRLGLFGWLSGDERPANLGAFDIIAALRWIARNIAGFGGDPGRVTLFGQSSGGDLAARLIIANEAFGLFHRAIIQSAPLALPLGAGRMRKAMRRAAAGLGRDMPAGQVVQRQAQVQRAARRFGLAGQMPFGPEFGAAPLPAERDMMQRHAFVAPKIPILIGHARDEAALFLPPSEGRPRKLTEPMRRLAVRALTRRLYAEPARVFAKHHSDAGGQVARFVIDWGPGRFGAAHLADLPLIFPAADWLGTPLLPPGMTLAGLVAAGAPLRALWAGFARDGQVGADVPGIIRVLERS</sequence>
<proteinExistence type="inferred from homology"/>
<evidence type="ECO:0000313" key="5">
    <source>
        <dbReference type="EMBL" id="TKW68867.1"/>
    </source>
</evidence>
<accession>A0A533IEI0</accession>
<organism evidence="5 6">
    <name type="scientific">Paracoccus denitrificans</name>
    <dbReference type="NCBI Taxonomy" id="266"/>
    <lineage>
        <taxon>Bacteria</taxon>
        <taxon>Pseudomonadati</taxon>
        <taxon>Pseudomonadota</taxon>
        <taxon>Alphaproteobacteria</taxon>
        <taxon>Rhodobacterales</taxon>
        <taxon>Paracoccaceae</taxon>
        <taxon>Paracoccus</taxon>
    </lineage>
</organism>
<dbReference type="Gene3D" id="3.40.50.1820">
    <property type="entry name" value="alpha/beta hydrolase"/>
    <property type="match status" value="1"/>
</dbReference>
<name>A0A533IEI0_PARDE</name>
<gene>
    <name evidence="5" type="ORF">DI616_00840</name>
</gene>
<keyword evidence="2 3" id="KW-0378">Hydrolase</keyword>
<evidence type="ECO:0000313" key="6">
    <source>
        <dbReference type="Proteomes" id="UP000315344"/>
    </source>
</evidence>
<dbReference type="PANTHER" id="PTHR11559">
    <property type="entry name" value="CARBOXYLESTERASE"/>
    <property type="match status" value="1"/>
</dbReference>
<dbReference type="GO" id="GO:0016787">
    <property type="term" value="F:hydrolase activity"/>
    <property type="evidence" value="ECO:0007669"/>
    <property type="project" value="UniProtKB-KW"/>
</dbReference>
<dbReference type="PROSITE" id="PS00122">
    <property type="entry name" value="CARBOXYLESTERASE_B_1"/>
    <property type="match status" value="1"/>
</dbReference>
<reference evidence="5 6" key="1">
    <citation type="journal article" date="2017" name="Nat. Commun.">
        <title>In situ click chemistry generation of cyclooxygenase-2 inhibitors.</title>
        <authorList>
            <person name="Bhardwaj A."/>
            <person name="Kaur J."/>
            <person name="Wuest M."/>
            <person name="Wuest F."/>
        </authorList>
    </citation>
    <scope>NUCLEOTIDE SEQUENCE [LARGE SCALE GENOMIC DNA]</scope>
    <source>
        <strain evidence="5">S2_012_000_R3_94</strain>
    </source>
</reference>
<evidence type="ECO:0000256" key="1">
    <source>
        <dbReference type="ARBA" id="ARBA00005964"/>
    </source>
</evidence>
<dbReference type="Pfam" id="PF00135">
    <property type="entry name" value="COesterase"/>
    <property type="match status" value="1"/>
</dbReference>
<dbReference type="InterPro" id="IPR019826">
    <property type="entry name" value="Carboxylesterase_B_AS"/>
</dbReference>
<dbReference type="EMBL" id="VAFL01000001">
    <property type="protein sequence ID" value="TKW68867.1"/>
    <property type="molecule type" value="Genomic_DNA"/>
</dbReference>
<feature type="domain" description="Carboxylesterase type B" evidence="4">
    <location>
        <begin position="29"/>
        <end position="337"/>
    </location>
</feature>
<dbReference type="InterPro" id="IPR029058">
    <property type="entry name" value="AB_hydrolase_fold"/>
</dbReference>
<dbReference type="Proteomes" id="UP000315344">
    <property type="component" value="Unassembled WGS sequence"/>
</dbReference>
<dbReference type="InterPro" id="IPR002018">
    <property type="entry name" value="CarbesteraseB"/>
</dbReference>
<dbReference type="AlphaFoldDB" id="A0A533IEI0"/>
<evidence type="ECO:0000256" key="3">
    <source>
        <dbReference type="RuleBase" id="RU361235"/>
    </source>
</evidence>
<protein>
    <recommendedName>
        <fullName evidence="3">Carboxylic ester hydrolase</fullName>
        <ecNumber evidence="3">3.1.1.-</ecNumber>
    </recommendedName>
</protein>